<sequence length="1780" mass="195703">MRSVYTCFCALGLVLLPFVSHAQELCSPFDGLPQSQLTPGGPLADVAACCDGESTDEGCGPCRCAECGDEAEERNIGRPVDMLSGFAWLDRTDVDISSPRGPAILFSRTYSTHWAQSRGGRDEIGRLGPGWTDTYGARLVLDGNFPPQAVVYRKADTGTENFNREQDGSYTSRLPGRRLSFDTTTQRWVLEKFDASHEVFDVNGRLVHLRSQDGGEAHLVYTGEAVDCPVAAGRPAGTLCRVEFLFGHRLWLRYHSTAYPGASRLASIAWDAAGTQLLAQYSYDTGGYLTTVIPVDNRQETYTYGHTHHFPNHPGQVKLLTAAQDDGQVQVEAFSYVQLPGTPSRVATHETPEGSYAFTYGINKRPLERSTEVRGTRENLRITWESGKLKTVCYLTASGTCDLSRLKEMTVPATGILAPSCQRSFDGYYTRYVRDALGRRTSVLPGLVDCNSPTAQESLHAVVTGYVASSNRRAYTSRASVDAAAPTGTTTFSVDDYTSPASAVNPLCGNASCQTPTAYNTPASALTPFVHQRVRVGRTLANTAGTWETRVEVSKYTYNAEGLLQMKDGPWPGTNDALTYEYYDALGPSASAGRLKRVLQGTRVLAEYSDYNDRGQPRRVEEANGQVTTYTYDVAGRVLTVQGPDQTQPTRYTYATGGRLREVQLPRGNRLLYSHDTSGRLTSVGQTATASGTPATFDEEVRYEWGDTGAEAGRLLRESYLREGTVARTTTYEYDAQGRRATVRHLRVEDGSRTHAALRLTSFNERGDIVSTRVGTYNDSLGDELEPTTTYLYDNLQRLSEIQSTFQKFRYDWHDNLVEVDESFDLTASGNYPRTFYRYDDFGRLVEVSSTTLGLRRYVYDVAGNRVQELKPNGDVLAYTYDANGRLTGATGVGLSETYTYDTDAASTVLDCATGIALGASKGVGRLTAVTDASGTTYFGYTPGGMRRFEARLSPGATCARAMHWQYDDNGQFISMRYPSGATIRYQYPEAGLPHMHVPSAVQLEVGGSTVPLATNLVWEAGALTHYSAGNGFAWHFSRWLDGSPSEWKVTRGENEDVVRRRAFSEDTGLPEPRLDGRGSPLRIEEDDASWTRDFTYQQGVGYLTSDSRNGLVQTYSYTGRWGDRQTRMTGADPFNGDIDTSESYAYDDTTFRLTQALDFRMSPFAMTTRTYAYGPGGEVTEMTEESGATSRSLSLCYDTKGQVAAVVGAGGQYSRQVFNFRRQRVREMWPVNGLVTDYWVDEGSKLLVEAGTASLTAQYPRPVWEYVYVGGQPIARVDFEEAANGTTTYQGVTYLFGGHLGELLMEADEWGHVVRNYDYSAFGAREARPAPNLTPGATLDSVFSATQVQLQAPASATLRFDDFSLASCATVAVLDEEGNLLKRLQPGQPANFQTEVLPAQGSYLQVWLEDDACAGSSSLTLAEVQPAWGRARQTDLSGYESPNPYPAAGHHVSLSLPANTHLLIETHLASCDSLEVRRSSDGQPLWTWPADSSFLRTAWTPALSGDVEVGIWSTQGCNQTQGKKGYAVRRMYTRLQPGASANLHLPGQRSLTAAASSRRGAFGDPEPALLENWHRTYQPSTGRYLQPDPLLSVTPSAGAAYAYAENAPAFSTDPTGLVSVDTESLKRCHGKNWLLRWMEIYKIMKEMAEDCECSGYFKRVYGADIQSIVDYTGGPRITWSQEPLPGYAPAHYDDITNTVVYHCGSYTDTKDGFVAGILIHELAHYANDAAMPFGSLLPDSYRWAKGENGRLELKGPPSHGGARQAENVCFEKYLKKIGR</sequence>
<reference evidence="3" key="1">
    <citation type="journal article" date="2020" name="Molecules">
        <title>2-Hydroxysorangiadenosine: Structure and Biosynthesis of a Myxobacterial Sesquiterpene-Nucleoside.</title>
        <authorList>
            <person name="Okoth D.A."/>
            <person name="Hug J.J."/>
            <person name="Garcia R."/>
            <person name="Sproer C."/>
            <person name="Overmann J."/>
            <person name="Muller R."/>
        </authorList>
    </citation>
    <scope>NUCLEOTIDE SEQUENCE</scope>
    <source>
        <strain evidence="3">MCy10943</strain>
    </source>
</reference>
<proteinExistence type="predicted"/>
<dbReference type="PANTHER" id="PTHR32305:SF15">
    <property type="entry name" value="PROTEIN RHSA-RELATED"/>
    <property type="match status" value="1"/>
</dbReference>
<evidence type="ECO:0000259" key="2">
    <source>
        <dbReference type="Pfam" id="PF20148"/>
    </source>
</evidence>
<feature type="domain" description="DUF6531" evidence="2">
    <location>
        <begin position="77"/>
        <end position="161"/>
    </location>
</feature>
<dbReference type="InterPro" id="IPR045351">
    <property type="entry name" value="DUF6531"/>
</dbReference>
<dbReference type="InterPro" id="IPR031325">
    <property type="entry name" value="RHS_repeat"/>
</dbReference>
<dbReference type="EMBL" id="MT520817">
    <property type="protein sequence ID" value="QKW93830.1"/>
    <property type="molecule type" value="Genomic_DNA"/>
</dbReference>
<dbReference type="PANTHER" id="PTHR32305">
    <property type="match status" value="1"/>
</dbReference>
<dbReference type="Gene3D" id="2.180.10.10">
    <property type="entry name" value="RHS repeat-associated core"/>
    <property type="match status" value="3"/>
</dbReference>
<evidence type="ECO:0000256" key="1">
    <source>
        <dbReference type="SAM" id="SignalP"/>
    </source>
</evidence>
<organism evidence="3">
    <name type="scientific">Vitiosangium cumulatum</name>
    <dbReference type="NCBI Taxonomy" id="1867796"/>
    <lineage>
        <taxon>Bacteria</taxon>
        <taxon>Pseudomonadati</taxon>
        <taxon>Myxococcota</taxon>
        <taxon>Myxococcia</taxon>
        <taxon>Myxococcales</taxon>
        <taxon>Cystobacterineae</taxon>
        <taxon>Archangiaceae</taxon>
        <taxon>Vitiosangium</taxon>
    </lineage>
</organism>
<accession>A0A7D4XV69</accession>
<dbReference type="NCBIfam" id="TIGR01643">
    <property type="entry name" value="YD_repeat_2x"/>
    <property type="match status" value="2"/>
</dbReference>
<dbReference type="InterPro" id="IPR022385">
    <property type="entry name" value="Rhs_assc_core"/>
</dbReference>
<dbReference type="Pfam" id="PF05593">
    <property type="entry name" value="RHS_repeat"/>
    <property type="match status" value="2"/>
</dbReference>
<dbReference type="NCBIfam" id="TIGR03696">
    <property type="entry name" value="Rhs_assc_core"/>
    <property type="match status" value="1"/>
</dbReference>
<dbReference type="InterPro" id="IPR006530">
    <property type="entry name" value="YD"/>
</dbReference>
<dbReference type="Pfam" id="PF20148">
    <property type="entry name" value="DUF6531"/>
    <property type="match status" value="1"/>
</dbReference>
<feature type="chain" id="PRO_5028069688" description="DUF6531 domain-containing protein" evidence="1">
    <location>
        <begin position="23"/>
        <end position="1780"/>
    </location>
</feature>
<evidence type="ECO:0000313" key="3">
    <source>
        <dbReference type="EMBL" id="QKW93830.1"/>
    </source>
</evidence>
<dbReference type="InterPro" id="IPR050708">
    <property type="entry name" value="T6SS_VgrG/RHS"/>
</dbReference>
<feature type="signal peptide" evidence="1">
    <location>
        <begin position="1"/>
        <end position="22"/>
    </location>
</feature>
<name>A0A7D4XV69_9BACT</name>
<protein>
    <recommendedName>
        <fullName evidence="2">DUF6531 domain-containing protein</fullName>
    </recommendedName>
</protein>
<keyword evidence="1" id="KW-0732">Signal</keyword>